<keyword evidence="1 3" id="KW-0378">Hydrolase</keyword>
<protein>
    <submittedName>
        <fullName evidence="3">Carbon-nitrogen hydrolase family protein</fullName>
    </submittedName>
</protein>
<dbReference type="InterPro" id="IPR036526">
    <property type="entry name" value="C-N_Hydrolase_sf"/>
</dbReference>
<dbReference type="CDD" id="cd07197">
    <property type="entry name" value="nitrilase"/>
    <property type="match status" value="1"/>
</dbReference>
<keyword evidence="4" id="KW-1185">Reference proteome</keyword>
<evidence type="ECO:0000256" key="1">
    <source>
        <dbReference type="ARBA" id="ARBA00022801"/>
    </source>
</evidence>
<accession>A0A2N3IAD4</accession>
<dbReference type="Pfam" id="PF00795">
    <property type="entry name" value="CN_hydrolase"/>
    <property type="match status" value="1"/>
</dbReference>
<dbReference type="RefSeq" id="WP_101309300.1">
    <property type="nucleotide sequence ID" value="NZ_MVDE01000009.1"/>
</dbReference>
<dbReference type="InterPro" id="IPR003010">
    <property type="entry name" value="C-N_Hydrolase"/>
</dbReference>
<dbReference type="InterPro" id="IPR050345">
    <property type="entry name" value="Aliph_Amidase/BUP"/>
</dbReference>
<gene>
    <name evidence="3" type="ORF">BZG01_07960</name>
</gene>
<dbReference type="PANTHER" id="PTHR43674:SF2">
    <property type="entry name" value="BETA-UREIDOPROPIONASE"/>
    <property type="match status" value="1"/>
</dbReference>
<dbReference type="Gene3D" id="3.60.110.10">
    <property type="entry name" value="Carbon-nitrogen hydrolase"/>
    <property type="match status" value="1"/>
</dbReference>
<organism evidence="3 4">
    <name type="scientific">Labilibaculum manganireducens</name>
    <dbReference type="NCBI Taxonomy" id="1940525"/>
    <lineage>
        <taxon>Bacteria</taxon>
        <taxon>Pseudomonadati</taxon>
        <taxon>Bacteroidota</taxon>
        <taxon>Bacteroidia</taxon>
        <taxon>Marinilabiliales</taxon>
        <taxon>Marinifilaceae</taxon>
        <taxon>Labilibaculum</taxon>
    </lineage>
</organism>
<reference evidence="3 4" key="1">
    <citation type="journal article" date="2017" name="Front. Microbiol.">
        <title>Labilibaculum manganireducens gen. nov., sp. nov. and Labilibaculum filiforme sp. nov., Novel Bacteroidetes Isolated from Subsurface Sediments of the Baltic Sea.</title>
        <authorList>
            <person name="Vandieken V."/>
            <person name="Marshall I.P."/>
            <person name="Niemann H."/>
            <person name="Engelen B."/>
            <person name="Cypionka H."/>
        </authorList>
    </citation>
    <scope>NUCLEOTIDE SEQUENCE [LARGE SCALE GENOMIC DNA]</scope>
    <source>
        <strain evidence="3 4">59.10-2M</strain>
    </source>
</reference>
<dbReference type="Proteomes" id="UP000233618">
    <property type="component" value="Unassembled WGS sequence"/>
</dbReference>
<evidence type="ECO:0000259" key="2">
    <source>
        <dbReference type="PROSITE" id="PS50263"/>
    </source>
</evidence>
<dbReference type="SUPFAM" id="SSF56317">
    <property type="entry name" value="Carbon-nitrogen hydrolase"/>
    <property type="match status" value="1"/>
</dbReference>
<dbReference type="AlphaFoldDB" id="A0A2N3IAD4"/>
<dbReference type="GO" id="GO:0033388">
    <property type="term" value="P:putrescine biosynthetic process from arginine"/>
    <property type="evidence" value="ECO:0007669"/>
    <property type="project" value="TreeGrafter"/>
</dbReference>
<dbReference type="GO" id="GO:0050126">
    <property type="term" value="F:N-carbamoylputrescine amidase activity"/>
    <property type="evidence" value="ECO:0007669"/>
    <property type="project" value="TreeGrafter"/>
</dbReference>
<dbReference type="PROSITE" id="PS50263">
    <property type="entry name" value="CN_HYDROLASE"/>
    <property type="match status" value="1"/>
</dbReference>
<comment type="caution">
    <text evidence="3">The sequence shown here is derived from an EMBL/GenBank/DDBJ whole genome shotgun (WGS) entry which is preliminary data.</text>
</comment>
<dbReference type="EMBL" id="MVDE01000009">
    <property type="protein sequence ID" value="PKQ67314.1"/>
    <property type="molecule type" value="Genomic_DNA"/>
</dbReference>
<name>A0A2N3IAD4_9BACT</name>
<evidence type="ECO:0000313" key="4">
    <source>
        <dbReference type="Proteomes" id="UP000233618"/>
    </source>
</evidence>
<sequence length="244" mass="27457">MRICIGQTNPIKGDIEKNIDQHKRFLDIAVHENADIMIFPELSLTGYEPKLAKILATTQDDTRLDVFQEISDLNKIVIGVGLPTKENDDTFISMVIFQSNKERLIYSKQYLYPTEIDVFTPGQKQIYLNFEGGNVVAPAICYELSISEHSETAHKNHANIYIASVLNSINGIEDDIKKLSEIAKEFKMTVFMANYIGQSGGYECAGKTSIWNEEGKLVGQLNDKNEGLLIFDTETKEVIEKGIK</sequence>
<evidence type="ECO:0000313" key="3">
    <source>
        <dbReference type="EMBL" id="PKQ67314.1"/>
    </source>
</evidence>
<proteinExistence type="predicted"/>
<feature type="domain" description="CN hydrolase" evidence="2">
    <location>
        <begin position="1"/>
        <end position="235"/>
    </location>
</feature>
<dbReference type="PANTHER" id="PTHR43674">
    <property type="entry name" value="NITRILASE C965.09-RELATED"/>
    <property type="match status" value="1"/>
</dbReference>